<reference evidence="2 3" key="1">
    <citation type="submission" date="2019-09" db="EMBL/GenBank/DDBJ databases">
        <title>Draft genome sequences of 48 bacterial type strains from the CCUG.</title>
        <authorList>
            <person name="Tunovic T."/>
            <person name="Pineiro-Iglesias B."/>
            <person name="Unosson C."/>
            <person name="Inganas E."/>
            <person name="Ohlen M."/>
            <person name="Cardew S."/>
            <person name="Jensie-Markopoulos S."/>
            <person name="Salva-Serra F."/>
            <person name="Jaen-Luchoro D."/>
            <person name="Karlsson R."/>
            <person name="Svensson-Stadler L."/>
            <person name="Chun J."/>
            <person name="Moore E."/>
        </authorList>
    </citation>
    <scope>NUCLEOTIDE SEQUENCE [LARGE SCALE GENOMIC DNA]</scope>
    <source>
        <strain evidence="2 3">CCUG 30977</strain>
    </source>
</reference>
<dbReference type="EMBL" id="VZPB01000016">
    <property type="protein sequence ID" value="KAB0583240.1"/>
    <property type="molecule type" value="Genomic_DNA"/>
</dbReference>
<dbReference type="InterPro" id="IPR014710">
    <property type="entry name" value="RmlC-like_jellyroll"/>
</dbReference>
<evidence type="ECO:0000259" key="1">
    <source>
        <dbReference type="Pfam" id="PF13545"/>
    </source>
</evidence>
<keyword evidence="3" id="KW-1185">Reference proteome</keyword>
<evidence type="ECO:0000313" key="2">
    <source>
        <dbReference type="EMBL" id="KAB0583240.1"/>
    </source>
</evidence>
<dbReference type="AlphaFoldDB" id="A0A643FFF0"/>
<organism evidence="2 3">
    <name type="scientific">Ideonella dechloratans</name>
    <dbReference type="NCBI Taxonomy" id="36863"/>
    <lineage>
        <taxon>Bacteria</taxon>
        <taxon>Pseudomonadati</taxon>
        <taxon>Pseudomonadota</taxon>
        <taxon>Betaproteobacteria</taxon>
        <taxon>Burkholderiales</taxon>
        <taxon>Sphaerotilaceae</taxon>
        <taxon>Ideonella</taxon>
    </lineage>
</organism>
<dbReference type="GO" id="GO:0003677">
    <property type="term" value="F:DNA binding"/>
    <property type="evidence" value="ECO:0007669"/>
    <property type="project" value="InterPro"/>
</dbReference>
<feature type="domain" description="HTH crp-type" evidence="1">
    <location>
        <begin position="138"/>
        <end position="206"/>
    </location>
</feature>
<dbReference type="InterPro" id="IPR036390">
    <property type="entry name" value="WH_DNA-bd_sf"/>
</dbReference>
<dbReference type="InterPro" id="IPR012318">
    <property type="entry name" value="HTH_CRP"/>
</dbReference>
<dbReference type="Gene3D" id="2.60.120.10">
    <property type="entry name" value="Jelly Rolls"/>
    <property type="match status" value="1"/>
</dbReference>
<accession>A0A643FFF0</accession>
<name>A0A643FFF0_IDEDE</name>
<sequence length="231" mass="24813">MESILFIAPGAASPGPAPDAAEGLCLPAGSALAPCADAPRLWRLTEGALRLDRPEAADATGGSFTQLLLPGDLVGLEGLTGAAGYQVRALVASHLQPLPLPTLPAGWPVLAEGLGQQQRRGEDLLRLRSGTAQARFKHLLLLLVPEASRREGDVSAWPLPTLKDMAAIIDTAPETVSRILGNLRRQHLLDDRQRQVASFSPTRLREVEWPAGMTRTDRNPRRRRAAEAWAA</sequence>
<dbReference type="RefSeq" id="WP_151123764.1">
    <property type="nucleotide sequence ID" value="NZ_CP088081.1"/>
</dbReference>
<evidence type="ECO:0000313" key="3">
    <source>
        <dbReference type="Proteomes" id="UP000430120"/>
    </source>
</evidence>
<comment type="caution">
    <text evidence="2">The sequence shown here is derived from an EMBL/GenBank/DDBJ whole genome shotgun (WGS) entry which is preliminary data.</text>
</comment>
<dbReference type="Proteomes" id="UP000430120">
    <property type="component" value="Unassembled WGS sequence"/>
</dbReference>
<protein>
    <submittedName>
        <fullName evidence="2">Crp/Fnr family transcriptional regulator</fullName>
    </submittedName>
</protein>
<dbReference type="Pfam" id="PF13545">
    <property type="entry name" value="HTH_Crp_2"/>
    <property type="match status" value="1"/>
</dbReference>
<proteinExistence type="predicted"/>
<dbReference type="OrthoDB" id="5297329at2"/>
<gene>
    <name evidence="2" type="ORF">F7Q92_08730</name>
</gene>
<dbReference type="SUPFAM" id="SSF46785">
    <property type="entry name" value="Winged helix' DNA-binding domain"/>
    <property type="match status" value="1"/>
</dbReference>
<dbReference type="GO" id="GO:0006355">
    <property type="term" value="P:regulation of DNA-templated transcription"/>
    <property type="evidence" value="ECO:0007669"/>
    <property type="project" value="InterPro"/>
</dbReference>